<gene>
    <name evidence="5" type="ORF">UCDDA912_g10717</name>
</gene>
<dbReference type="PANTHER" id="PTHR43775">
    <property type="entry name" value="FATTY ACID SYNTHASE"/>
    <property type="match status" value="1"/>
</dbReference>
<feature type="domain" description="Ketosynthase family 3 (KS3)" evidence="4">
    <location>
        <begin position="1"/>
        <end position="261"/>
    </location>
</feature>
<evidence type="ECO:0000256" key="3">
    <source>
        <dbReference type="RuleBase" id="RU003694"/>
    </source>
</evidence>
<keyword evidence="3" id="KW-0808">Transferase</keyword>
<comment type="caution">
    <text evidence="5">The sequence shown here is derived from an EMBL/GenBank/DDBJ whole genome shotgun (WGS) entry which is preliminary data.</text>
</comment>
<reference evidence="5 6" key="2">
    <citation type="submission" date="2015-05" db="EMBL/GenBank/DDBJ databases">
        <authorList>
            <person name="Morales-Cruz A."/>
            <person name="Amrine K.C."/>
            <person name="Cantu D."/>
        </authorList>
    </citation>
    <scope>NUCLEOTIDE SEQUENCE [LARGE SCALE GENOMIC DNA]</scope>
    <source>
        <strain evidence="5">DA912</strain>
    </source>
</reference>
<dbReference type="CDD" id="cd00833">
    <property type="entry name" value="PKS"/>
    <property type="match status" value="1"/>
</dbReference>
<dbReference type="InterPro" id="IPR020841">
    <property type="entry name" value="PKS_Beta-ketoAc_synthase_dom"/>
</dbReference>
<name>A0A0G2H232_9PEZI</name>
<comment type="similarity">
    <text evidence="3">Belongs to the thiolase-like superfamily. Beta-ketoacyl-ACP synthases family.</text>
</comment>
<protein>
    <submittedName>
        <fullName evidence="5">Putative polyketide</fullName>
    </submittedName>
</protein>
<dbReference type="Proteomes" id="UP000034680">
    <property type="component" value="Unassembled WGS sequence"/>
</dbReference>
<dbReference type="AlphaFoldDB" id="A0A0G2H232"/>
<dbReference type="PROSITE" id="PS52004">
    <property type="entry name" value="KS3_2"/>
    <property type="match status" value="1"/>
</dbReference>
<dbReference type="InterPro" id="IPR016039">
    <property type="entry name" value="Thiolase-like"/>
</dbReference>
<dbReference type="Pfam" id="PF02801">
    <property type="entry name" value="Ketoacyl-synt_C"/>
    <property type="match status" value="1"/>
</dbReference>
<keyword evidence="6" id="KW-1185">Reference proteome</keyword>
<dbReference type="STRING" id="1214573.A0A0G2H232"/>
<reference evidence="5 6" key="1">
    <citation type="submission" date="2015-05" db="EMBL/GenBank/DDBJ databases">
        <title>Distinctive expansion of gene families associated with plant cell wall degradation and secondary metabolism in the genomes of grapevine trunk pathogens.</title>
        <authorList>
            <person name="Lawrence D.P."/>
            <person name="Travadon R."/>
            <person name="Rolshausen P.E."/>
            <person name="Baumgartner K."/>
        </authorList>
    </citation>
    <scope>NUCLEOTIDE SEQUENCE [LARGE SCALE GENOMIC DNA]</scope>
    <source>
        <strain evidence="5">DA912</strain>
    </source>
</reference>
<keyword evidence="2" id="KW-0597">Phosphoprotein</keyword>
<dbReference type="EMBL" id="LCUC01000879">
    <property type="protein sequence ID" value="KKY29358.1"/>
    <property type="molecule type" value="Genomic_DNA"/>
</dbReference>
<evidence type="ECO:0000256" key="2">
    <source>
        <dbReference type="ARBA" id="ARBA00022553"/>
    </source>
</evidence>
<sequence length="261" mass="28438">MDPQQRAIMECTYHALENAGLRLQDVAGTRTSVHIGCFTSDFATMQFRDTQEIPKYNSLGTAGSMLANRISWFFDLHGESIGEGFAVLILKKLSRAIADGDPIRALIRSVGTNQDGRTSGGITQPSKNMQVQLIHETYRKAGLDMKHTRFFEAHGTGTPMGDPIEARAIGEAFFNYRSPEDPIYVGAVKSNVGHLEGASGLAGVVKTILALEKGIIPPNANFESLNPQIDADFFNLRFPVEHVAWPASAEGIRRASVNSFG</sequence>
<evidence type="ECO:0000256" key="1">
    <source>
        <dbReference type="ARBA" id="ARBA00022450"/>
    </source>
</evidence>
<dbReference type="OrthoDB" id="329835at2759"/>
<dbReference type="InterPro" id="IPR014030">
    <property type="entry name" value="Ketoacyl_synth_N"/>
</dbReference>
<dbReference type="Gene3D" id="3.40.47.10">
    <property type="match status" value="2"/>
</dbReference>
<organism evidence="5 6">
    <name type="scientific">Diaporthe ampelina</name>
    <dbReference type="NCBI Taxonomy" id="1214573"/>
    <lineage>
        <taxon>Eukaryota</taxon>
        <taxon>Fungi</taxon>
        <taxon>Dikarya</taxon>
        <taxon>Ascomycota</taxon>
        <taxon>Pezizomycotina</taxon>
        <taxon>Sordariomycetes</taxon>
        <taxon>Sordariomycetidae</taxon>
        <taxon>Diaporthales</taxon>
        <taxon>Diaporthaceae</taxon>
        <taxon>Diaporthe</taxon>
    </lineage>
</organism>
<keyword evidence="1" id="KW-0596">Phosphopantetheine</keyword>
<dbReference type="SUPFAM" id="SSF53901">
    <property type="entry name" value="Thiolase-like"/>
    <property type="match status" value="2"/>
</dbReference>
<dbReference type="InterPro" id="IPR014031">
    <property type="entry name" value="Ketoacyl_synth_C"/>
</dbReference>
<dbReference type="SMART" id="SM00825">
    <property type="entry name" value="PKS_KS"/>
    <property type="match status" value="1"/>
</dbReference>
<dbReference type="InterPro" id="IPR050091">
    <property type="entry name" value="PKS_NRPS_Biosynth_Enz"/>
</dbReference>
<evidence type="ECO:0000313" key="6">
    <source>
        <dbReference type="Proteomes" id="UP000034680"/>
    </source>
</evidence>
<evidence type="ECO:0000259" key="4">
    <source>
        <dbReference type="PROSITE" id="PS52004"/>
    </source>
</evidence>
<dbReference type="GO" id="GO:0044550">
    <property type="term" value="P:secondary metabolite biosynthetic process"/>
    <property type="evidence" value="ECO:0007669"/>
    <property type="project" value="TreeGrafter"/>
</dbReference>
<dbReference type="PANTHER" id="PTHR43775:SF29">
    <property type="entry name" value="ASPERFURANONE POLYKETIDE SYNTHASE AFOG-RELATED"/>
    <property type="match status" value="1"/>
</dbReference>
<evidence type="ECO:0000313" key="5">
    <source>
        <dbReference type="EMBL" id="KKY29358.1"/>
    </source>
</evidence>
<proteinExistence type="inferred from homology"/>
<dbReference type="GO" id="GO:0004312">
    <property type="term" value="F:fatty acid synthase activity"/>
    <property type="evidence" value="ECO:0007669"/>
    <property type="project" value="TreeGrafter"/>
</dbReference>
<dbReference type="Pfam" id="PF00109">
    <property type="entry name" value="ketoacyl-synt"/>
    <property type="match status" value="1"/>
</dbReference>
<accession>A0A0G2H232</accession>
<dbReference type="GO" id="GO:0006633">
    <property type="term" value="P:fatty acid biosynthetic process"/>
    <property type="evidence" value="ECO:0007669"/>
    <property type="project" value="TreeGrafter"/>
</dbReference>